<comment type="caution">
    <text evidence="2">The sequence shown here is derived from an EMBL/GenBank/DDBJ whole genome shotgun (WGS) entry which is preliminary data.</text>
</comment>
<dbReference type="Pfam" id="PF01894">
    <property type="entry name" value="YjbQ"/>
    <property type="match status" value="1"/>
</dbReference>
<dbReference type="PROSITE" id="PS01314">
    <property type="entry name" value="UPF0047"/>
    <property type="match status" value="1"/>
</dbReference>
<dbReference type="PIRSF" id="PIRSF004681">
    <property type="entry name" value="UCP004681"/>
    <property type="match status" value="1"/>
</dbReference>
<name>A0A7C2UJX6_9CREN</name>
<comment type="similarity">
    <text evidence="1">Belongs to the UPF0047 family.</text>
</comment>
<dbReference type="InterPro" id="IPR001602">
    <property type="entry name" value="UPF0047_YjbQ-like"/>
</dbReference>
<dbReference type="InterPro" id="IPR035917">
    <property type="entry name" value="YjbQ-like_sf"/>
</dbReference>
<dbReference type="AlphaFoldDB" id="A0A7C2UJX6"/>
<dbReference type="Proteomes" id="UP000885664">
    <property type="component" value="Unassembled WGS sequence"/>
</dbReference>
<dbReference type="Gene3D" id="2.60.120.460">
    <property type="entry name" value="YjbQ-like"/>
    <property type="match status" value="1"/>
</dbReference>
<dbReference type="PANTHER" id="PTHR30615">
    <property type="entry name" value="UNCHARACTERIZED PROTEIN YJBQ-RELATED"/>
    <property type="match status" value="1"/>
</dbReference>
<sequence length="146" mass="16151">MGLIVKNHILSLRTEKGIELIDITEKVEELVKSSGVKEGMCIVSAPHATASIVLNENETGLMEDLKELIEELFPRNGKYRHNLIDDNASAHLASSFLGSSKVIPISGGKLLRGTWQNILFLELDGPRSRREAVITIMGVNDDRENE</sequence>
<protein>
    <submittedName>
        <fullName evidence="2">YjbQ family protein</fullName>
    </submittedName>
</protein>
<proteinExistence type="inferred from homology"/>
<reference evidence="2" key="1">
    <citation type="journal article" date="2020" name="mSystems">
        <title>Genome- and Community-Level Interaction Insights into Carbon Utilization and Element Cycling Functions of Hydrothermarchaeota in Hydrothermal Sediment.</title>
        <authorList>
            <person name="Zhou Z."/>
            <person name="Liu Y."/>
            <person name="Xu W."/>
            <person name="Pan J."/>
            <person name="Luo Z.H."/>
            <person name="Li M."/>
        </authorList>
    </citation>
    <scope>NUCLEOTIDE SEQUENCE [LARGE SCALE GENOMIC DNA]</scope>
    <source>
        <strain evidence="2">SpSt-1259</strain>
    </source>
</reference>
<organism evidence="2">
    <name type="scientific">Fervidicoccus fontis</name>
    <dbReference type="NCBI Taxonomy" id="683846"/>
    <lineage>
        <taxon>Archaea</taxon>
        <taxon>Thermoproteota</taxon>
        <taxon>Thermoprotei</taxon>
        <taxon>Fervidicoccales</taxon>
        <taxon>Fervidicoccaceae</taxon>
        <taxon>Fervidicoccus</taxon>
    </lineage>
</organism>
<dbReference type="NCBIfam" id="TIGR00149">
    <property type="entry name" value="TIGR00149_YjbQ"/>
    <property type="match status" value="1"/>
</dbReference>
<gene>
    <name evidence="2" type="ORF">ENO36_04540</name>
</gene>
<accession>A0A7C2UJX6</accession>
<evidence type="ECO:0000256" key="1">
    <source>
        <dbReference type="ARBA" id="ARBA00005534"/>
    </source>
</evidence>
<evidence type="ECO:0000313" key="2">
    <source>
        <dbReference type="EMBL" id="HEU98102.1"/>
    </source>
</evidence>
<dbReference type="EMBL" id="DSFE01000094">
    <property type="protein sequence ID" value="HEU98102.1"/>
    <property type="molecule type" value="Genomic_DNA"/>
</dbReference>
<dbReference type="SUPFAM" id="SSF111038">
    <property type="entry name" value="YjbQ-like"/>
    <property type="match status" value="1"/>
</dbReference>
<dbReference type="PANTHER" id="PTHR30615:SF8">
    <property type="entry name" value="UPF0047 PROTEIN C4A8.02C"/>
    <property type="match status" value="1"/>
</dbReference>